<organism evidence="2 3">
    <name type="scientific">Fusarium oxysporum</name>
    <name type="common">Fusarium vascular wilt</name>
    <dbReference type="NCBI Taxonomy" id="5507"/>
    <lineage>
        <taxon>Eukaryota</taxon>
        <taxon>Fungi</taxon>
        <taxon>Dikarya</taxon>
        <taxon>Ascomycota</taxon>
        <taxon>Pezizomycotina</taxon>
        <taxon>Sordariomycetes</taxon>
        <taxon>Hypocreomycetidae</taxon>
        <taxon>Hypocreales</taxon>
        <taxon>Nectriaceae</taxon>
        <taxon>Fusarium</taxon>
        <taxon>Fusarium oxysporum species complex</taxon>
    </lineage>
</organism>
<dbReference type="Proteomes" id="UP000219369">
    <property type="component" value="Unassembled WGS sequence"/>
</dbReference>
<dbReference type="AlphaFoldDB" id="A0A2H3TFA8"/>
<evidence type="ECO:0000256" key="1">
    <source>
        <dbReference type="SAM" id="Phobius"/>
    </source>
</evidence>
<feature type="transmembrane region" description="Helical" evidence="1">
    <location>
        <begin position="40"/>
        <end position="65"/>
    </location>
</feature>
<gene>
    <name evidence="2" type="ORF">FRV6_08568</name>
</gene>
<keyword evidence="1" id="KW-0812">Transmembrane</keyword>
<dbReference type="EMBL" id="FMJY01000004">
    <property type="protein sequence ID" value="SCO84441.1"/>
    <property type="molecule type" value="Genomic_DNA"/>
</dbReference>
<keyword evidence="1" id="KW-1133">Transmembrane helix</keyword>
<name>A0A2H3TFA8_FUSOX</name>
<dbReference type="OrthoDB" id="4115096at2759"/>
<dbReference type="VEuPathDB" id="FungiDB:FOMG_17367"/>
<reference evidence="3" key="1">
    <citation type="submission" date="2016-09" db="EMBL/GenBank/DDBJ databases">
        <authorList>
            <person name="Guldener U."/>
        </authorList>
    </citation>
    <scope>NUCLEOTIDE SEQUENCE [LARGE SCALE GENOMIC DNA]</scope>
    <source>
        <strain evidence="3">V64-1</strain>
    </source>
</reference>
<evidence type="ECO:0000313" key="2">
    <source>
        <dbReference type="EMBL" id="SCO84441.1"/>
    </source>
</evidence>
<sequence>MDDLSCNGLNATECLLRVTISILEQLKEDSSAFNWDPASFVVTLVIGIIAAAFAFFAIIQGFLAAGPGRHKCSKYAIGTWARLSKRNFDWSELRYRSVTQTPVITVTSLLRKMEMSTSYRIQWRADRPELLHLLKLKHVQKSPEDYFPATWLRLLTYTKLHHPELWYENLQGTDYLPSDLAAAPAYSTIADLIIVTSIAGGKMQLNLTKPDMAREASIRGKYMTINFREHPLLGLYAAIDEARLDWGDPDVLNTWEYRRPSAEMLFVKIAYSQGLIPCMQDLRRGFELNTLLGTDSWVEYSFKFSSELLINDIFKSSCSCGSRSTAQQDAISDDGEMIFEWCQARKDYKFDITGWLSKALHLNDGGISILAAAAPPFLNINLFPSQLFELEDKFLFLMILSRRCMKADVSMSQDIVPETSAIPGVKSQMFSAFSVNKELWYESCKFITALGRPEQFLAAHKLFMIDRTRDSQKNDVLDEIARIDKWVKENSLNKVMVCRIMALALTAAVCKRMYHGNQRVRCWPTECDIAREERRELDEMINDKGEITPNSLSAITDLVSLQVQKLRKYEENGDFRGASVDKYFTVACFSPTTGTEKPFRFLEYMEHVTKLWEKDGDDFKYPTDQVQHYLDDLLIYRATLICMWISQAADNSHILTNPYYYKLIPVI</sequence>
<keyword evidence="1" id="KW-0472">Membrane</keyword>
<dbReference type="VEuPathDB" id="FungiDB:FOXG_15926"/>
<accession>A0A2H3TFA8</accession>
<evidence type="ECO:0000313" key="3">
    <source>
        <dbReference type="Proteomes" id="UP000219369"/>
    </source>
</evidence>
<proteinExistence type="predicted"/>
<protein>
    <submittedName>
        <fullName evidence="2">Uncharacterized protein</fullName>
    </submittedName>
</protein>